<reference evidence="2" key="1">
    <citation type="submission" date="2022-04" db="EMBL/GenBank/DDBJ databases">
        <authorList>
            <person name="Criscuolo A."/>
        </authorList>
    </citation>
    <scope>NUCLEOTIDE SEQUENCE</scope>
    <source>
        <strain evidence="2">CIP111895</strain>
    </source>
</reference>
<feature type="domain" description="Transcription regulator PadR N-terminal" evidence="1">
    <location>
        <begin position="48"/>
        <end position="116"/>
    </location>
</feature>
<sequence>MEDRLKNFKKSMDRTTFSQLNFTEQQREDIREKINKQYENEEDILLAVLQLLVHEKTGFELAKLLRGRGIQKFEDNEGFLYILLHRLEQNQCIQATWNESEVKSYRLTDKGKKILQKAAKRQSKKRFAFKELLEG</sequence>
<dbReference type="Proteomes" id="UP000838308">
    <property type="component" value="Unassembled WGS sequence"/>
</dbReference>
<dbReference type="Pfam" id="PF03551">
    <property type="entry name" value="PadR"/>
    <property type="match status" value="1"/>
</dbReference>
<comment type="caution">
    <text evidence="2">The sequence shown here is derived from an EMBL/GenBank/DDBJ whole genome shotgun (WGS) entry which is preliminary data.</text>
</comment>
<name>A0ABM9EXM6_9BACI</name>
<dbReference type="InterPro" id="IPR005149">
    <property type="entry name" value="Tscrpt_reg_PadR_N"/>
</dbReference>
<dbReference type="InterPro" id="IPR036390">
    <property type="entry name" value="WH_DNA-bd_sf"/>
</dbReference>
<protein>
    <recommendedName>
        <fullName evidence="1">Transcription regulator PadR N-terminal domain-containing protein</fullName>
    </recommendedName>
</protein>
<dbReference type="PANTHER" id="PTHR43252">
    <property type="entry name" value="TRANSCRIPTIONAL REGULATOR YQJI"/>
    <property type="match status" value="1"/>
</dbReference>
<organism evidence="2 3">
    <name type="scientific">Neobacillus rhizosphaerae</name>
    <dbReference type="NCBI Taxonomy" id="2880965"/>
    <lineage>
        <taxon>Bacteria</taxon>
        <taxon>Bacillati</taxon>
        <taxon>Bacillota</taxon>
        <taxon>Bacilli</taxon>
        <taxon>Bacillales</taxon>
        <taxon>Bacillaceae</taxon>
        <taxon>Neobacillus</taxon>
    </lineage>
</organism>
<dbReference type="EMBL" id="CALBWS010000047">
    <property type="protein sequence ID" value="CAH2717425.1"/>
    <property type="molecule type" value="Genomic_DNA"/>
</dbReference>
<accession>A0ABM9EXM6</accession>
<evidence type="ECO:0000313" key="2">
    <source>
        <dbReference type="EMBL" id="CAH2717425.1"/>
    </source>
</evidence>
<dbReference type="Gene3D" id="1.10.10.10">
    <property type="entry name" value="Winged helix-like DNA-binding domain superfamily/Winged helix DNA-binding domain"/>
    <property type="match status" value="1"/>
</dbReference>
<dbReference type="RefSeq" id="WP_248737639.1">
    <property type="nucleotide sequence ID" value="NZ_CALBWS010000047.1"/>
</dbReference>
<dbReference type="InterPro" id="IPR036388">
    <property type="entry name" value="WH-like_DNA-bd_sf"/>
</dbReference>
<dbReference type="NCBIfam" id="NF006931">
    <property type="entry name" value="PRK09416.1"/>
    <property type="match status" value="1"/>
</dbReference>
<gene>
    <name evidence="2" type="ORF">BACCIP111895_04617</name>
</gene>
<keyword evidence="3" id="KW-1185">Reference proteome</keyword>
<dbReference type="PANTHER" id="PTHR43252:SF7">
    <property type="entry name" value="TRANSCRIPTIONAL REGULATOR YQJI"/>
    <property type="match status" value="1"/>
</dbReference>
<proteinExistence type="predicted"/>
<dbReference type="SUPFAM" id="SSF46785">
    <property type="entry name" value="Winged helix' DNA-binding domain"/>
    <property type="match status" value="1"/>
</dbReference>
<evidence type="ECO:0000259" key="1">
    <source>
        <dbReference type="Pfam" id="PF03551"/>
    </source>
</evidence>
<evidence type="ECO:0000313" key="3">
    <source>
        <dbReference type="Proteomes" id="UP000838308"/>
    </source>
</evidence>